<dbReference type="InterPro" id="IPR054220">
    <property type="entry name" value="DUF6940"/>
</dbReference>
<dbReference type="AlphaFoldDB" id="A0A9K3PJM1"/>
<keyword evidence="2" id="KW-1185">Reference proteome</keyword>
<dbReference type="Proteomes" id="UP000693970">
    <property type="component" value="Unassembled WGS sequence"/>
</dbReference>
<dbReference type="EMBL" id="JAGRRH010000020">
    <property type="protein sequence ID" value="KAG7347324.1"/>
    <property type="molecule type" value="Genomic_DNA"/>
</dbReference>
<sequence length="295" mass="32534">MRCCRAGRKRTPLLFNKQAFICLGLALATAIITSQKLGKSPVAVQMEKTVVGDFSKSGGTARFEEIPAEGQSRNEILRYKALLVEKDSSPHTPSSPLTTADWIRLMITNKDGIAQEMTRLLYDAPFASFRFETPGVSVETVHSQPFEFVLVNDPHLGKFAAQEDPDTFADHLQCANSGGQGGKNSPGPAACAFGNLGGDAILIAPRNWEEPSSKANYHGHLANFIRGASILQILETWELVASTLHDQLLGDSPKRQSSKPLWFSTAGDGVAWLHFRLDSRPKYYHYDPYRAFPKR</sequence>
<name>A0A9K3PJM1_9STRA</name>
<gene>
    <name evidence="1" type="ORF">IV203_016029</name>
</gene>
<evidence type="ECO:0000313" key="1">
    <source>
        <dbReference type="EMBL" id="KAG7347324.1"/>
    </source>
</evidence>
<dbReference type="Pfam" id="PF22086">
    <property type="entry name" value="DUF6940"/>
    <property type="match status" value="1"/>
</dbReference>
<proteinExistence type="predicted"/>
<evidence type="ECO:0000313" key="2">
    <source>
        <dbReference type="Proteomes" id="UP000693970"/>
    </source>
</evidence>
<accession>A0A9K3PJM1</accession>
<reference evidence="1" key="1">
    <citation type="journal article" date="2021" name="Sci. Rep.">
        <title>Diploid genomic architecture of Nitzschia inconspicua, an elite biomass production diatom.</title>
        <authorList>
            <person name="Oliver A."/>
            <person name="Podell S."/>
            <person name="Pinowska A."/>
            <person name="Traller J.C."/>
            <person name="Smith S.R."/>
            <person name="McClure R."/>
            <person name="Beliaev A."/>
            <person name="Bohutskyi P."/>
            <person name="Hill E.A."/>
            <person name="Rabines A."/>
            <person name="Zheng H."/>
            <person name="Allen L.Z."/>
            <person name="Kuo A."/>
            <person name="Grigoriev I.V."/>
            <person name="Allen A.E."/>
            <person name="Hazlebeck D."/>
            <person name="Allen E.E."/>
        </authorList>
    </citation>
    <scope>NUCLEOTIDE SEQUENCE</scope>
    <source>
        <strain evidence="1">Hildebrandi</strain>
    </source>
</reference>
<protein>
    <submittedName>
        <fullName evidence="1">Uncharacterized protein</fullName>
    </submittedName>
</protein>
<dbReference type="OrthoDB" id="411235at2759"/>
<reference evidence="1" key="2">
    <citation type="submission" date="2021-04" db="EMBL/GenBank/DDBJ databases">
        <authorList>
            <person name="Podell S."/>
        </authorList>
    </citation>
    <scope>NUCLEOTIDE SEQUENCE</scope>
    <source>
        <strain evidence="1">Hildebrandi</strain>
    </source>
</reference>
<organism evidence="1 2">
    <name type="scientific">Nitzschia inconspicua</name>
    <dbReference type="NCBI Taxonomy" id="303405"/>
    <lineage>
        <taxon>Eukaryota</taxon>
        <taxon>Sar</taxon>
        <taxon>Stramenopiles</taxon>
        <taxon>Ochrophyta</taxon>
        <taxon>Bacillariophyta</taxon>
        <taxon>Bacillariophyceae</taxon>
        <taxon>Bacillariophycidae</taxon>
        <taxon>Bacillariales</taxon>
        <taxon>Bacillariaceae</taxon>
        <taxon>Nitzschia</taxon>
    </lineage>
</organism>
<comment type="caution">
    <text evidence="1">The sequence shown here is derived from an EMBL/GenBank/DDBJ whole genome shotgun (WGS) entry which is preliminary data.</text>
</comment>